<evidence type="ECO:0000313" key="3">
    <source>
        <dbReference type="EMBL" id="SHH53779.1"/>
    </source>
</evidence>
<dbReference type="OrthoDB" id="9760067at2"/>
<evidence type="ECO:0000256" key="1">
    <source>
        <dbReference type="SAM" id="Coils"/>
    </source>
</evidence>
<sequence length="129" mass="14876">MNNSNVDNQLDDVTKNLIMNMEKELESKDKEIDDLKKELEFLKSQLINKNKKLFGKSSEQVDSNQISLFNEAEKESDLKKAEPTLEEITYTRNKPTKNTGKKDNLSNLEIVTIEHKLTDEEAICEDCHS</sequence>
<protein>
    <submittedName>
        <fullName evidence="3">Transposase C of IS166 homeodomain-containing protein</fullName>
    </submittedName>
</protein>
<dbReference type="STRING" id="1121321.SAMN04488530_1751"/>
<gene>
    <name evidence="3" type="ORF">SAMN04488530_1751</name>
</gene>
<dbReference type="AlphaFoldDB" id="A0A1M5TST9"/>
<reference evidence="4" key="1">
    <citation type="submission" date="2016-11" db="EMBL/GenBank/DDBJ databases">
        <authorList>
            <person name="Varghese N."/>
            <person name="Submissions S."/>
        </authorList>
    </citation>
    <scope>NUCLEOTIDE SEQUENCE [LARGE SCALE GENOMIC DNA]</scope>
    <source>
        <strain evidence="4">DSM 2635</strain>
    </source>
</reference>
<dbReference type="Proteomes" id="UP000243255">
    <property type="component" value="Unassembled WGS sequence"/>
</dbReference>
<keyword evidence="1" id="KW-0175">Coiled coil</keyword>
<dbReference type="GO" id="GO:0003677">
    <property type="term" value="F:DNA binding"/>
    <property type="evidence" value="ECO:0007669"/>
    <property type="project" value="UniProtKB-KW"/>
</dbReference>
<feature type="domain" description="Transposase TnpC homeodomain" evidence="2">
    <location>
        <begin position="42"/>
        <end position="112"/>
    </location>
</feature>
<feature type="coiled-coil region" evidence="1">
    <location>
        <begin position="18"/>
        <end position="52"/>
    </location>
</feature>
<accession>A0A1M5TST9</accession>
<keyword evidence="4" id="KW-1185">Reference proteome</keyword>
<keyword evidence="3" id="KW-0238">DNA-binding</keyword>
<feature type="non-terminal residue" evidence="3">
    <location>
        <position position="129"/>
    </location>
</feature>
<keyword evidence="3" id="KW-0371">Homeobox</keyword>
<dbReference type="InterPro" id="IPR024463">
    <property type="entry name" value="Transposase_TnpC_homeodom"/>
</dbReference>
<name>A0A1M5TST9_9FIRM</name>
<proteinExistence type="predicted"/>
<dbReference type="RefSeq" id="WP_073127878.1">
    <property type="nucleotide sequence ID" value="NZ_BAABCH010000050.1"/>
</dbReference>
<organism evidence="3 4">
    <name type="scientific">Asaccharospora irregularis DSM 2635</name>
    <dbReference type="NCBI Taxonomy" id="1121321"/>
    <lineage>
        <taxon>Bacteria</taxon>
        <taxon>Bacillati</taxon>
        <taxon>Bacillota</taxon>
        <taxon>Clostridia</taxon>
        <taxon>Peptostreptococcales</taxon>
        <taxon>Peptostreptococcaceae</taxon>
        <taxon>Asaccharospora</taxon>
    </lineage>
</organism>
<evidence type="ECO:0000313" key="4">
    <source>
        <dbReference type="Proteomes" id="UP000243255"/>
    </source>
</evidence>
<dbReference type="Pfam" id="PF13007">
    <property type="entry name" value="LZ_Tnp_IS66"/>
    <property type="match status" value="1"/>
</dbReference>
<evidence type="ECO:0000259" key="2">
    <source>
        <dbReference type="Pfam" id="PF13007"/>
    </source>
</evidence>
<dbReference type="EMBL" id="FQWX01000075">
    <property type="protein sequence ID" value="SHH53779.1"/>
    <property type="molecule type" value="Genomic_DNA"/>
</dbReference>